<proteinExistence type="predicted"/>
<evidence type="ECO:0000313" key="2">
    <source>
        <dbReference type="EMBL" id="THU93671.1"/>
    </source>
</evidence>
<sequence>MLGLYIYIYIYVSRERGSVYGASGGRVGFSCADSSDRECGEGGRLREERKLEAARVGSMAEKLKAPSSRKGNVCTFIQASLYVAGRASHKNIVLLVAGFIYTRSIALYVGLWRTQSTCKRYRNYAIGKSKKVKGLAKGVF</sequence>
<keyword evidence="3" id="KW-1185">Reference proteome</keyword>
<reference evidence="2 3" key="1">
    <citation type="journal article" date="2019" name="Nat. Ecol. Evol.">
        <title>Megaphylogeny resolves global patterns of mushroom evolution.</title>
        <authorList>
            <person name="Varga T."/>
            <person name="Krizsan K."/>
            <person name="Foldi C."/>
            <person name="Dima B."/>
            <person name="Sanchez-Garcia M."/>
            <person name="Sanchez-Ramirez S."/>
            <person name="Szollosi G.J."/>
            <person name="Szarkandi J.G."/>
            <person name="Papp V."/>
            <person name="Albert L."/>
            <person name="Andreopoulos W."/>
            <person name="Angelini C."/>
            <person name="Antonin V."/>
            <person name="Barry K.W."/>
            <person name="Bougher N.L."/>
            <person name="Buchanan P."/>
            <person name="Buyck B."/>
            <person name="Bense V."/>
            <person name="Catcheside P."/>
            <person name="Chovatia M."/>
            <person name="Cooper J."/>
            <person name="Damon W."/>
            <person name="Desjardin D."/>
            <person name="Finy P."/>
            <person name="Geml J."/>
            <person name="Haridas S."/>
            <person name="Hughes K."/>
            <person name="Justo A."/>
            <person name="Karasinski D."/>
            <person name="Kautmanova I."/>
            <person name="Kiss B."/>
            <person name="Kocsube S."/>
            <person name="Kotiranta H."/>
            <person name="LaButti K.M."/>
            <person name="Lechner B.E."/>
            <person name="Liimatainen K."/>
            <person name="Lipzen A."/>
            <person name="Lukacs Z."/>
            <person name="Mihaltcheva S."/>
            <person name="Morgado L.N."/>
            <person name="Niskanen T."/>
            <person name="Noordeloos M.E."/>
            <person name="Ohm R.A."/>
            <person name="Ortiz-Santana B."/>
            <person name="Ovrebo C."/>
            <person name="Racz N."/>
            <person name="Riley R."/>
            <person name="Savchenko A."/>
            <person name="Shiryaev A."/>
            <person name="Soop K."/>
            <person name="Spirin V."/>
            <person name="Szebenyi C."/>
            <person name="Tomsovsky M."/>
            <person name="Tulloss R.E."/>
            <person name="Uehling J."/>
            <person name="Grigoriev I.V."/>
            <person name="Vagvolgyi C."/>
            <person name="Papp T."/>
            <person name="Martin F.M."/>
            <person name="Miettinen O."/>
            <person name="Hibbett D.S."/>
            <person name="Nagy L.G."/>
        </authorList>
    </citation>
    <scope>NUCLEOTIDE SEQUENCE [LARGE SCALE GENOMIC DNA]</scope>
    <source>
        <strain evidence="2 3">CBS 962.96</strain>
    </source>
</reference>
<evidence type="ECO:0000313" key="3">
    <source>
        <dbReference type="Proteomes" id="UP000297245"/>
    </source>
</evidence>
<keyword evidence="1" id="KW-1133">Transmembrane helix</keyword>
<keyword evidence="1" id="KW-0812">Transmembrane</keyword>
<name>A0A4S8LWA7_DENBC</name>
<feature type="transmembrane region" description="Helical" evidence="1">
    <location>
        <begin position="92"/>
        <end position="112"/>
    </location>
</feature>
<organism evidence="2 3">
    <name type="scientific">Dendrothele bispora (strain CBS 962.96)</name>
    <dbReference type="NCBI Taxonomy" id="1314807"/>
    <lineage>
        <taxon>Eukaryota</taxon>
        <taxon>Fungi</taxon>
        <taxon>Dikarya</taxon>
        <taxon>Basidiomycota</taxon>
        <taxon>Agaricomycotina</taxon>
        <taxon>Agaricomycetes</taxon>
        <taxon>Agaricomycetidae</taxon>
        <taxon>Agaricales</taxon>
        <taxon>Agaricales incertae sedis</taxon>
        <taxon>Dendrothele</taxon>
    </lineage>
</organism>
<dbReference type="EMBL" id="ML179243">
    <property type="protein sequence ID" value="THU93671.1"/>
    <property type="molecule type" value="Genomic_DNA"/>
</dbReference>
<gene>
    <name evidence="2" type="ORF">K435DRAFT_799511</name>
</gene>
<dbReference type="Proteomes" id="UP000297245">
    <property type="component" value="Unassembled WGS sequence"/>
</dbReference>
<keyword evidence="1" id="KW-0472">Membrane</keyword>
<accession>A0A4S8LWA7</accession>
<protein>
    <submittedName>
        <fullName evidence="2">Uncharacterized protein</fullName>
    </submittedName>
</protein>
<dbReference type="AlphaFoldDB" id="A0A4S8LWA7"/>
<evidence type="ECO:0000256" key="1">
    <source>
        <dbReference type="SAM" id="Phobius"/>
    </source>
</evidence>